<protein>
    <submittedName>
        <fullName evidence="5">Histidine triad (HIT) family protein</fullName>
    </submittedName>
</protein>
<dbReference type="AlphaFoldDB" id="A0A3M0ACM2"/>
<dbReference type="Gene3D" id="3.30.428.10">
    <property type="entry name" value="HIT-like"/>
    <property type="match status" value="1"/>
</dbReference>
<evidence type="ECO:0000256" key="2">
    <source>
        <dbReference type="PIRSR" id="PIRSR601310-3"/>
    </source>
</evidence>
<feature type="short sequence motif" description="Histidine triad motif" evidence="2 3">
    <location>
        <begin position="97"/>
        <end position="101"/>
    </location>
</feature>
<name>A0A3M0ACM2_9GAMM</name>
<reference evidence="5 6" key="1">
    <citation type="submission" date="2018-10" db="EMBL/GenBank/DDBJ databases">
        <title>Genomic Encyclopedia of Type Strains, Phase IV (KMG-IV): sequencing the most valuable type-strain genomes for metagenomic binning, comparative biology and taxonomic classification.</title>
        <authorList>
            <person name="Goeker M."/>
        </authorList>
    </citation>
    <scope>NUCLEOTIDE SEQUENCE [LARGE SCALE GENOMIC DNA]</scope>
    <source>
        <strain evidence="5 6">DSM 25080</strain>
    </source>
</reference>
<evidence type="ECO:0000259" key="4">
    <source>
        <dbReference type="PROSITE" id="PS51084"/>
    </source>
</evidence>
<dbReference type="InterPro" id="IPR036265">
    <property type="entry name" value="HIT-like_sf"/>
</dbReference>
<sequence>MSTTIFAKIISGEIPAPKIYEDEHCIVINDIAPQAPVHVLVIPKQPITMLTETTASDEALLGHLMLVAAQQARELGIAEGCRFIVNNGAAGGQTVFHLHIHVLGGQTLSEQGL</sequence>
<proteinExistence type="predicted"/>
<dbReference type="RefSeq" id="WP_121876512.1">
    <property type="nucleotide sequence ID" value="NZ_REFJ01000002.1"/>
</dbReference>
<dbReference type="PROSITE" id="PS00892">
    <property type="entry name" value="HIT_1"/>
    <property type="match status" value="1"/>
</dbReference>
<dbReference type="OrthoDB" id="9784774at2"/>
<evidence type="ECO:0000256" key="1">
    <source>
        <dbReference type="PIRSR" id="PIRSR601310-1"/>
    </source>
</evidence>
<dbReference type="InterPro" id="IPR001310">
    <property type="entry name" value="Histidine_triad_HIT"/>
</dbReference>
<keyword evidence="6" id="KW-1185">Reference proteome</keyword>
<gene>
    <name evidence="5" type="ORF">DFR27_1189</name>
</gene>
<accession>A0A3M0ACM2</accession>
<comment type="caution">
    <text evidence="5">The sequence shown here is derived from an EMBL/GenBank/DDBJ whole genome shotgun (WGS) entry which is preliminary data.</text>
</comment>
<evidence type="ECO:0000313" key="6">
    <source>
        <dbReference type="Proteomes" id="UP000267187"/>
    </source>
</evidence>
<organism evidence="5 6">
    <name type="scientific">Umboniibacter marinipuniceus</name>
    <dbReference type="NCBI Taxonomy" id="569599"/>
    <lineage>
        <taxon>Bacteria</taxon>
        <taxon>Pseudomonadati</taxon>
        <taxon>Pseudomonadota</taxon>
        <taxon>Gammaproteobacteria</taxon>
        <taxon>Cellvibrionales</taxon>
        <taxon>Cellvibrionaceae</taxon>
        <taxon>Umboniibacter</taxon>
    </lineage>
</organism>
<dbReference type="SUPFAM" id="SSF54197">
    <property type="entry name" value="HIT-like"/>
    <property type="match status" value="1"/>
</dbReference>
<dbReference type="Pfam" id="PF01230">
    <property type="entry name" value="HIT"/>
    <property type="match status" value="1"/>
</dbReference>
<feature type="domain" description="HIT" evidence="4">
    <location>
        <begin position="5"/>
        <end position="113"/>
    </location>
</feature>
<dbReference type="PANTHER" id="PTHR23089">
    <property type="entry name" value="HISTIDINE TRIAD HIT PROTEIN"/>
    <property type="match status" value="1"/>
</dbReference>
<dbReference type="GO" id="GO:0003824">
    <property type="term" value="F:catalytic activity"/>
    <property type="evidence" value="ECO:0007669"/>
    <property type="project" value="InterPro"/>
</dbReference>
<dbReference type="Proteomes" id="UP000267187">
    <property type="component" value="Unassembled WGS sequence"/>
</dbReference>
<dbReference type="PRINTS" id="PR00332">
    <property type="entry name" value="HISTRIAD"/>
</dbReference>
<evidence type="ECO:0000313" key="5">
    <source>
        <dbReference type="EMBL" id="RMA81369.1"/>
    </source>
</evidence>
<dbReference type="PROSITE" id="PS51084">
    <property type="entry name" value="HIT_2"/>
    <property type="match status" value="1"/>
</dbReference>
<dbReference type="InterPro" id="IPR011146">
    <property type="entry name" value="HIT-like"/>
</dbReference>
<dbReference type="CDD" id="cd01276">
    <property type="entry name" value="PKCI_related"/>
    <property type="match status" value="1"/>
</dbReference>
<evidence type="ECO:0000256" key="3">
    <source>
        <dbReference type="PROSITE-ProRule" id="PRU00464"/>
    </source>
</evidence>
<feature type="active site" description="Tele-AMP-histidine intermediate" evidence="1">
    <location>
        <position position="99"/>
    </location>
</feature>
<dbReference type="InterPro" id="IPR019808">
    <property type="entry name" value="Histidine_triad_CS"/>
</dbReference>
<dbReference type="EMBL" id="REFJ01000002">
    <property type="protein sequence ID" value="RMA81369.1"/>
    <property type="molecule type" value="Genomic_DNA"/>
</dbReference>